<dbReference type="Gene3D" id="3.40.50.1820">
    <property type="entry name" value="alpha/beta hydrolase"/>
    <property type="match status" value="2"/>
</dbReference>
<evidence type="ECO:0000256" key="5">
    <source>
        <dbReference type="ARBA" id="ARBA00023180"/>
    </source>
</evidence>
<evidence type="ECO:0000256" key="3">
    <source>
        <dbReference type="ARBA" id="ARBA00022729"/>
    </source>
</evidence>
<evidence type="ECO:0000256" key="4">
    <source>
        <dbReference type="ARBA" id="ARBA00022801"/>
    </source>
</evidence>
<dbReference type="RefSeq" id="XP_070898275.1">
    <property type="nucleotide sequence ID" value="XM_071035805.1"/>
</dbReference>
<sequence>MHFYPSMPVALVALLASSVAGLGLRSDLAKKLQLSAELGLDVNAAVRSETSFRTMIAASTDVNSPAEYVSIPIDHDNPSLGTYENRYWVNDAYYSPGGPVILYDVGEANGEYGAPHLTSSTSFFRSLLEDFNAIGIVWEHRYYGGSLPYPVNANTPPEHWRYLTTAQALADIPYFAENFTRPAYPLVDLTPEATPWIMIGGSYPGVRAALTRKEYPDTIFAAFAASAPAQAQIDMSVYYEQIYRAMLANGYGNCARDIQAALEWIDEQLAQEDKAAAVKQLFFGPGAEANTNEEFTAALGGIYGYFQTHGFGGPVGSLDEFCSYLESDPETGVSAGSEGLAPTRGNQFVAEHWAAWPVFNKVVNDNLFTNCRGLNKSAAPICELNNPPNEPDAIAWTWQYCSEWGFYQSNNVGVGALLSKYQTLEYQQFQCNRMFPDALSSGILPSEPQVTSLNAEYGGWTIRPSNVFWSSGEFDPWRTLGLFSTESFAPQGITVTTDIPQCGVETTADTVFGYIGANLYHCFDFRDSQAATESRNYFIQALRQWLPCFEKQKKLATTPDSTNQPARPWWFRST</sequence>
<dbReference type="Pfam" id="PF05577">
    <property type="entry name" value="Peptidase_S28"/>
    <property type="match status" value="1"/>
</dbReference>
<comment type="caution">
    <text evidence="7">The sequence shown here is derived from an EMBL/GenBank/DDBJ whole genome shotgun (WGS) entry which is preliminary data.</text>
</comment>
<keyword evidence="8" id="KW-1185">Reference proteome</keyword>
<gene>
    <name evidence="7" type="ORF">BJX68DRAFT_105131</name>
</gene>
<accession>A0ABR4KAM2</accession>
<dbReference type="SUPFAM" id="SSF53474">
    <property type="entry name" value="alpha/beta-Hydrolases"/>
    <property type="match status" value="1"/>
</dbReference>
<keyword evidence="3 6" id="KW-0732">Signal</keyword>
<evidence type="ECO:0000256" key="2">
    <source>
        <dbReference type="ARBA" id="ARBA00022670"/>
    </source>
</evidence>
<evidence type="ECO:0000313" key="7">
    <source>
        <dbReference type="EMBL" id="KAL2848367.1"/>
    </source>
</evidence>
<dbReference type="InterPro" id="IPR029058">
    <property type="entry name" value="AB_hydrolase_fold"/>
</dbReference>
<keyword evidence="7" id="KW-0121">Carboxypeptidase</keyword>
<dbReference type="PANTHER" id="PTHR11010:SF109">
    <property type="entry name" value="PEPTIDASE, FAMILY S28, PUTATIVE (AFU_ORTHOLOGUE AFUA_4G03790)-RELATED"/>
    <property type="match status" value="1"/>
</dbReference>
<proteinExistence type="inferred from homology"/>
<dbReference type="GeneID" id="98150969"/>
<dbReference type="PANTHER" id="PTHR11010">
    <property type="entry name" value="PROTEASE S28 PRO-X CARBOXYPEPTIDASE-RELATED"/>
    <property type="match status" value="1"/>
</dbReference>
<dbReference type="InterPro" id="IPR008758">
    <property type="entry name" value="Peptidase_S28"/>
</dbReference>
<keyword evidence="2" id="KW-0645">Protease</keyword>
<keyword evidence="5" id="KW-0325">Glycoprotein</keyword>
<keyword evidence="4" id="KW-0378">Hydrolase</keyword>
<organism evidence="7 8">
    <name type="scientific">Aspergillus pseudodeflectus</name>
    <dbReference type="NCBI Taxonomy" id="176178"/>
    <lineage>
        <taxon>Eukaryota</taxon>
        <taxon>Fungi</taxon>
        <taxon>Dikarya</taxon>
        <taxon>Ascomycota</taxon>
        <taxon>Pezizomycotina</taxon>
        <taxon>Eurotiomycetes</taxon>
        <taxon>Eurotiomycetidae</taxon>
        <taxon>Eurotiales</taxon>
        <taxon>Aspergillaceae</taxon>
        <taxon>Aspergillus</taxon>
        <taxon>Aspergillus subgen. Nidulantes</taxon>
    </lineage>
</organism>
<feature type="signal peptide" evidence="6">
    <location>
        <begin position="1"/>
        <end position="21"/>
    </location>
</feature>
<dbReference type="Proteomes" id="UP001610444">
    <property type="component" value="Unassembled WGS sequence"/>
</dbReference>
<protein>
    <submittedName>
        <fullName evidence="7">Serine carboxypeptidase S28-domain-containing protein</fullName>
    </submittedName>
</protein>
<feature type="chain" id="PRO_5046815198" evidence="6">
    <location>
        <begin position="22"/>
        <end position="574"/>
    </location>
</feature>
<name>A0ABR4KAM2_9EURO</name>
<comment type="similarity">
    <text evidence="1">Belongs to the peptidase S28 family.</text>
</comment>
<evidence type="ECO:0000256" key="6">
    <source>
        <dbReference type="SAM" id="SignalP"/>
    </source>
</evidence>
<dbReference type="EMBL" id="JBFXLR010000026">
    <property type="protein sequence ID" value="KAL2848367.1"/>
    <property type="molecule type" value="Genomic_DNA"/>
</dbReference>
<evidence type="ECO:0000256" key="1">
    <source>
        <dbReference type="ARBA" id="ARBA00011079"/>
    </source>
</evidence>
<dbReference type="GO" id="GO:0004180">
    <property type="term" value="F:carboxypeptidase activity"/>
    <property type="evidence" value="ECO:0007669"/>
    <property type="project" value="UniProtKB-KW"/>
</dbReference>
<evidence type="ECO:0000313" key="8">
    <source>
        <dbReference type="Proteomes" id="UP001610444"/>
    </source>
</evidence>
<reference evidence="7 8" key="1">
    <citation type="submission" date="2024-07" db="EMBL/GenBank/DDBJ databases">
        <title>Section-level genome sequencing and comparative genomics of Aspergillus sections Usti and Cavernicolus.</title>
        <authorList>
            <consortium name="Lawrence Berkeley National Laboratory"/>
            <person name="Nybo J.L."/>
            <person name="Vesth T.C."/>
            <person name="Theobald S."/>
            <person name="Frisvad J.C."/>
            <person name="Larsen T.O."/>
            <person name="Kjaerboelling I."/>
            <person name="Rothschild-Mancinelli K."/>
            <person name="Lyhne E.K."/>
            <person name="Kogle M.E."/>
            <person name="Barry K."/>
            <person name="Clum A."/>
            <person name="Na H."/>
            <person name="Ledsgaard L."/>
            <person name="Lin J."/>
            <person name="Lipzen A."/>
            <person name="Kuo A."/>
            <person name="Riley R."/>
            <person name="Mondo S."/>
            <person name="LaButti K."/>
            <person name="Haridas S."/>
            <person name="Pangalinan J."/>
            <person name="Salamov A.A."/>
            <person name="Simmons B.A."/>
            <person name="Magnuson J.K."/>
            <person name="Chen J."/>
            <person name="Drula E."/>
            <person name="Henrissat B."/>
            <person name="Wiebenga A."/>
            <person name="Lubbers R.J."/>
            <person name="Gomes A.C."/>
            <person name="Macurrencykelacurrency M.R."/>
            <person name="Stajich J."/>
            <person name="Grigoriev I.V."/>
            <person name="Mortensen U.H."/>
            <person name="De vries R.P."/>
            <person name="Baker S.E."/>
            <person name="Andersen M.R."/>
        </authorList>
    </citation>
    <scope>NUCLEOTIDE SEQUENCE [LARGE SCALE GENOMIC DNA]</scope>
    <source>
        <strain evidence="7 8">CBS 756.74</strain>
    </source>
</reference>